<reference evidence="2" key="1">
    <citation type="journal article" date="2021" name="PeerJ">
        <title>Extensive microbial diversity within the chicken gut microbiome revealed by metagenomics and culture.</title>
        <authorList>
            <person name="Gilroy R."/>
            <person name="Ravi A."/>
            <person name="Getino M."/>
            <person name="Pursley I."/>
            <person name="Horton D.L."/>
            <person name="Alikhan N.F."/>
            <person name="Baker D."/>
            <person name="Gharbi K."/>
            <person name="Hall N."/>
            <person name="Watson M."/>
            <person name="Adriaenssens E.M."/>
            <person name="Foster-Nyarko E."/>
            <person name="Jarju S."/>
            <person name="Secka A."/>
            <person name="Antonio M."/>
            <person name="Oren A."/>
            <person name="Chaudhuri R.R."/>
            <person name="La Ragione R."/>
            <person name="Hildebrand F."/>
            <person name="Pallen M.J."/>
        </authorList>
    </citation>
    <scope>NUCLEOTIDE SEQUENCE</scope>
    <source>
        <strain evidence="2">CHK183-5548</strain>
    </source>
</reference>
<dbReference type="EMBL" id="DWWL01000021">
    <property type="protein sequence ID" value="HJC47075.1"/>
    <property type="molecule type" value="Genomic_DNA"/>
</dbReference>
<name>A0A9D2PCP1_9FIRM</name>
<evidence type="ECO:0000259" key="1">
    <source>
        <dbReference type="Pfam" id="PF04991"/>
    </source>
</evidence>
<dbReference type="InterPro" id="IPR052942">
    <property type="entry name" value="LPS_cholinephosphotransferase"/>
</dbReference>
<dbReference type="AlphaFoldDB" id="A0A9D2PCP1"/>
<feature type="domain" description="LicD/FKTN/FKRP nucleotidyltransferase" evidence="1">
    <location>
        <begin position="39"/>
        <end position="262"/>
    </location>
</feature>
<comment type="caution">
    <text evidence="2">The sequence shown here is derived from an EMBL/GenBank/DDBJ whole genome shotgun (WGS) entry which is preliminary data.</text>
</comment>
<dbReference type="InterPro" id="IPR007074">
    <property type="entry name" value="LicD/FKTN/FKRP_NTP_transf"/>
</dbReference>
<dbReference type="Proteomes" id="UP000823883">
    <property type="component" value="Unassembled WGS sequence"/>
</dbReference>
<gene>
    <name evidence="2" type="ORF">IAA04_03370</name>
</gene>
<organism evidence="2 3">
    <name type="scientific">Candidatus Lachnoclostridium pullistercoris</name>
    <dbReference type="NCBI Taxonomy" id="2838632"/>
    <lineage>
        <taxon>Bacteria</taxon>
        <taxon>Bacillati</taxon>
        <taxon>Bacillota</taxon>
        <taxon>Clostridia</taxon>
        <taxon>Lachnospirales</taxon>
        <taxon>Lachnospiraceae</taxon>
    </lineage>
</organism>
<dbReference type="PANTHER" id="PTHR43404">
    <property type="entry name" value="LIPOPOLYSACCHARIDE CHOLINEPHOSPHOTRANSFERASE LICD"/>
    <property type="match status" value="1"/>
</dbReference>
<sequence>MEDKDFFREEERCGYRITGKMKRVWAVQLAMVDEVERICRKYGLRCFADSGTLIGAVRDKGYIPWDDDIDLVMLREDYDRFVRVAPKELKEGLKLQTAYTETNYLRGHAQIRDSRTTGFNEEDARAGYNCGIFIDIFPLDGMPDGKLAARWWAFQVKLCWMVLYTWYRYDYYEKKTAAGRLLYGLGKVFHIPMRQAFFRYEKLCARYKGKNTKRVCDTVFISQLEKNTWKREWFDKVVYLPFENRMIPAPAGYDGRLKAEYGDYMKPAKAPTMHGGLVLDPDVPYEKYMKRRK</sequence>
<reference evidence="2" key="2">
    <citation type="submission" date="2021-04" db="EMBL/GenBank/DDBJ databases">
        <authorList>
            <person name="Gilroy R."/>
        </authorList>
    </citation>
    <scope>NUCLEOTIDE SEQUENCE</scope>
    <source>
        <strain evidence="2">CHK183-5548</strain>
    </source>
</reference>
<dbReference type="GO" id="GO:0009100">
    <property type="term" value="P:glycoprotein metabolic process"/>
    <property type="evidence" value="ECO:0007669"/>
    <property type="project" value="UniProtKB-ARBA"/>
</dbReference>
<protein>
    <submittedName>
        <fullName evidence="2">LicD family protein</fullName>
    </submittedName>
</protein>
<dbReference type="Pfam" id="PF04991">
    <property type="entry name" value="LicD"/>
    <property type="match status" value="1"/>
</dbReference>
<dbReference type="PANTHER" id="PTHR43404:SF2">
    <property type="entry name" value="LIPOPOLYSACCHARIDE CHOLINEPHOSPHOTRANSFERASE LICD"/>
    <property type="match status" value="1"/>
</dbReference>
<evidence type="ECO:0000313" key="2">
    <source>
        <dbReference type="EMBL" id="HJC47075.1"/>
    </source>
</evidence>
<accession>A0A9D2PCP1</accession>
<evidence type="ECO:0000313" key="3">
    <source>
        <dbReference type="Proteomes" id="UP000823883"/>
    </source>
</evidence>
<proteinExistence type="predicted"/>